<accession>A0A0P9ETR9</accession>
<dbReference type="Gene3D" id="3.30.70.270">
    <property type="match status" value="2"/>
</dbReference>
<dbReference type="InterPro" id="IPR003018">
    <property type="entry name" value="GAF"/>
</dbReference>
<evidence type="ECO:0000259" key="2">
    <source>
        <dbReference type="PROSITE" id="PS50887"/>
    </source>
</evidence>
<dbReference type="GO" id="GO:0052621">
    <property type="term" value="F:diguanylate cyclase activity"/>
    <property type="evidence" value="ECO:0007669"/>
    <property type="project" value="TreeGrafter"/>
</dbReference>
<dbReference type="SMART" id="SM00267">
    <property type="entry name" value="GGDEF"/>
    <property type="match status" value="2"/>
</dbReference>
<dbReference type="SMART" id="SM00065">
    <property type="entry name" value="GAF"/>
    <property type="match status" value="1"/>
</dbReference>
<keyword evidence="1" id="KW-1133">Transmembrane helix</keyword>
<dbReference type="Proteomes" id="UP000050482">
    <property type="component" value="Unassembled WGS sequence"/>
</dbReference>
<dbReference type="SUPFAM" id="SSF55781">
    <property type="entry name" value="GAF domain-like"/>
    <property type="match status" value="1"/>
</dbReference>
<feature type="transmembrane region" description="Helical" evidence="1">
    <location>
        <begin position="63"/>
        <end position="88"/>
    </location>
</feature>
<protein>
    <recommendedName>
        <fullName evidence="2">GGDEF domain-containing protein</fullName>
    </recommendedName>
</protein>
<dbReference type="InterPro" id="IPR043128">
    <property type="entry name" value="Rev_trsase/Diguanyl_cyclase"/>
</dbReference>
<dbReference type="PATRIC" id="fig|471514.4.peg.4590"/>
<comment type="caution">
    <text evidence="3">The sequence shown here is derived from an EMBL/GenBank/DDBJ whole genome shotgun (WGS) entry which is preliminary data.</text>
</comment>
<feature type="domain" description="GGDEF" evidence="2">
    <location>
        <begin position="425"/>
        <end position="559"/>
    </location>
</feature>
<dbReference type="PROSITE" id="PS50887">
    <property type="entry name" value="GGDEF"/>
    <property type="match status" value="2"/>
</dbReference>
<dbReference type="FunFam" id="3.30.70.270:FF:000001">
    <property type="entry name" value="Diguanylate cyclase domain protein"/>
    <property type="match status" value="1"/>
</dbReference>
<dbReference type="InterPro" id="IPR000160">
    <property type="entry name" value="GGDEF_dom"/>
</dbReference>
<dbReference type="InterPro" id="IPR050469">
    <property type="entry name" value="Diguanylate_Cyclase"/>
</dbReference>
<dbReference type="SUPFAM" id="SSF55073">
    <property type="entry name" value="Nucleotide cyclase"/>
    <property type="match status" value="2"/>
</dbReference>
<dbReference type="PANTHER" id="PTHR45138:SF9">
    <property type="entry name" value="DIGUANYLATE CYCLASE DGCM-RELATED"/>
    <property type="match status" value="1"/>
</dbReference>
<sequence length="723" mass="80262">MLQRDTSKWSSSLEWAIGILGVFVAVWYLPGLTRLSIWTVLFLLVLAIVLEAIPVPIGKTEATLIFVIPLGLVAAYSSSAAICVLAAAELLTPFLVQKRRKWSTWLFNAGQYALSAYVMALVFHLVAGQSRVAADSLNWRVVVAVIVSGLTLMIVNHLFITTILRVRRNFVRSDLVALVTNDGLSLLASFPFVLFFIVAAGPLPVLAPVLMTPLAFIGQLFRLYRRMTVLRDIHTAVLKLTSEFDIDTICEQAASTAARVTYADAVSVYTLSEEKDVLMPSIIYPTTAIHDFNLEGIPKSAGGVIWSIVESGTWGYVPHTKHDVRVKDDGANGREYLSLAVFPMQTRGETQGAIVLYSLRPYAFGEYQEYLQVLSGQVAVLIENAKLYQQLQEQSWHDGATGLYNYRFLYEELERWIRDAEKTQKHLSLAVLDLDYFKKFNDTYGHLAGDAVLRSVGVLLSGMAGSDSIVARYGGEEFAVLMPVGPELANERVEAMRVAIARHVVDFQGYQLQGISVSAGIASYPDHAMDDRDLLLKADSAMYWGAKERGRNRVACYSPEFDAQLFVDQLTGLYTYHFVNIRLREEMEKGIQSWGALCIDVENFSFINSAFGFGVGDEILRRVSLILTECLRTNELACRFGGDEFLVLLPGVSAHELAAIALRLKRAVQSFRFEFANNVVISVRIRQKLDVVEDVGESGAVFELVGQMFATLNDHVVSELPSV</sequence>
<dbReference type="STRING" id="471514.AN477_18370"/>
<dbReference type="NCBIfam" id="TIGR00254">
    <property type="entry name" value="GGDEF"/>
    <property type="match status" value="2"/>
</dbReference>
<reference evidence="3 4" key="1">
    <citation type="submission" date="2015-09" db="EMBL/GenBank/DDBJ databases">
        <title>Draft genome sequence of Alicyclobacillus ferrooxydans DSM 22381.</title>
        <authorList>
            <person name="Hemp J."/>
        </authorList>
    </citation>
    <scope>NUCLEOTIDE SEQUENCE [LARGE SCALE GENOMIC DNA]</scope>
    <source>
        <strain evidence="3 4">TC-34</strain>
    </source>
</reference>
<keyword evidence="1" id="KW-0812">Transmembrane</keyword>
<dbReference type="InterPro" id="IPR029787">
    <property type="entry name" value="Nucleotide_cyclase"/>
</dbReference>
<dbReference type="AlphaFoldDB" id="A0A0P9ETR9"/>
<feature type="transmembrane region" description="Helical" evidence="1">
    <location>
        <begin position="139"/>
        <end position="163"/>
    </location>
</feature>
<evidence type="ECO:0000313" key="3">
    <source>
        <dbReference type="EMBL" id="KPV42275.1"/>
    </source>
</evidence>
<evidence type="ECO:0000256" key="1">
    <source>
        <dbReference type="SAM" id="Phobius"/>
    </source>
</evidence>
<feature type="transmembrane region" description="Helical" evidence="1">
    <location>
        <begin position="109"/>
        <end position="127"/>
    </location>
</feature>
<name>A0A0P9ETR9_9BACL</name>
<feature type="transmembrane region" description="Helical" evidence="1">
    <location>
        <begin position="175"/>
        <end position="199"/>
    </location>
</feature>
<keyword evidence="4" id="KW-1185">Reference proteome</keyword>
<gene>
    <name evidence="3" type="ORF">AN477_18370</name>
</gene>
<dbReference type="Pfam" id="PF00990">
    <property type="entry name" value="GGDEF"/>
    <property type="match status" value="2"/>
</dbReference>
<dbReference type="PANTHER" id="PTHR45138">
    <property type="entry name" value="REGULATORY COMPONENTS OF SENSORY TRANSDUCTION SYSTEM"/>
    <property type="match status" value="1"/>
</dbReference>
<dbReference type="Pfam" id="PF13185">
    <property type="entry name" value="GAF_2"/>
    <property type="match status" value="1"/>
</dbReference>
<feature type="transmembrane region" description="Helical" evidence="1">
    <location>
        <begin position="37"/>
        <end position="57"/>
    </location>
</feature>
<keyword evidence="1" id="KW-0472">Membrane</keyword>
<feature type="transmembrane region" description="Helical" evidence="1">
    <location>
        <begin position="12"/>
        <end position="30"/>
    </location>
</feature>
<evidence type="ECO:0000313" key="4">
    <source>
        <dbReference type="Proteomes" id="UP000050482"/>
    </source>
</evidence>
<organism evidence="3 4">
    <name type="scientific">Alicyclobacillus ferrooxydans</name>
    <dbReference type="NCBI Taxonomy" id="471514"/>
    <lineage>
        <taxon>Bacteria</taxon>
        <taxon>Bacillati</taxon>
        <taxon>Bacillota</taxon>
        <taxon>Bacilli</taxon>
        <taxon>Bacillales</taxon>
        <taxon>Alicyclobacillaceae</taxon>
        <taxon>Alicyclobacillus</taxon>
    </lineage>
</organism>
<proteinExistence type="predicted"/>
<dbReference type="Gene3D" id="3.30.450.40">
    <property type="match status" value="1"/>
</dbReference>
<dbReference type="InterPro" id="IPR029016">
    <property type="entry name" value="GAF-like_dom_sf"/>
</dbReference>
<feature type="domain" description="GGDEF" evidence="2">
    <location>
        <begin position="592"/>
        <end position="723"/>
    </location>
</feature>
<dbReference type="EMBL" id="LJCO01000079">
    <property type="protein sequence ID" value="KPV42275.1"/>
    <property type="molecule type" value="Genomic_DNA"/>
</dbReference>
<dbReference type="CDD" id="cd01949">
    <property type="entry name" value="GGDEF"/>
    <property type="match status" value="2"/>
</dbReference>